<dbReference type="SUPFAM" id="SSF48371">
    <property type="entry name" value="ARM repeat"/>
    <property type="match status" value="1"/>
</dbReference>
<organism evidence="3 4">
    <name type="scientific">Reticulomyxa filosa</name>
    <dbReference type="NCBI Taxonomy" id="46433"/>
    <lineage>
        <taxon>Eukaryota</taxon>
        <taxon>Sar</taxon>
        <taxon>Rhizaria</taxon>
        <taxon>Retaria</taxon>
        <taxon>Foraminifera</taxon>
        <taxon>Monothalamids</taxon>
        <taxon>Reticulomyxidae</taxon>
        <taxon>Reticulomyxa</taxon>
    </lineage>
</organism>
<comment type="caution">
    <text evidence="3">The sequence shown here is derived from an EMBL/GenBank/DDBJ whole genome shotgun (WGS) entry which is preliminary data.</text>
</comment>
<name>X6NBB9_RETFI</name>
<reference evidence="3 4" key="1">
    <citation type="journal article" date="2013" name="Curr. Biol.">
        <title>The Genome of the Foraminiferan Reticulomyxa filosa.</title>
        <authorList>
            <person name="Glockner G."/>
            <person name="Hulsmann N."/>
            <person name="Schleicher M."/>
            <person name="Noegel A.A."/>
            <person name="Eichinger L."/>
            <person name="Gallinger C."/>
            <person name="Pawlowski J."/>
            <person name="Sierra R."/>
            <person name="Euteneuer U."/>
            <person name="Pillet L."/>
            <person name="Moustafa A."/>
            <person name="Platzer M."/>
            <person name="Groth M."/>
            <person name="Szafranski K."/>
            <person name="Schliwa M."/>
        </authorList>
    </citation>
    <scope>NUCLEOTIDE SEQUENCE [LARGE SCALE GENOMIC DNA]</scope>
</reference>
<feature type="region of interest" description="Disordered" evidence="2">
    <location>
        <begin position="119"/>
        <end position="170"/>
    </location>
</feature>
<keyword evidence="4" id="KW-1185">Reference proteome</keyword>
<gene>
    <name evidence="3" type="ORF">RFI_13880</name>
</gene>
<protein>
    <submittedName>
        <fullName evidence="3">Uncharacterized protein</fullName>
    </submittedName>
</protein>
<evidence type="ECO:0000256" key="2">
    <source>
        <dbReference type="SAM" id="MobiDB-lite"/>
    </source>
</evidence>
<evidence type="ECO:0000256" key="1">
    <source>
        <dbReference type="ARBA" id="ARBA00022574"/>
    </source>
</evidence>
<sequence>MLGLTEASLTCTVTVLNIIHQMLKYSSTVTHLLVRDFRQGRGFDILEELLMVASSPGDHQHHRKINQVFFLFFFEIHEFGVMRGQSLIDMKSELLKMIHELVFMDDGTGEHWKRDLATRQSNTTGMSPSDLSIDSGDTPSASMANTIDSEKKTPDVSITNDSSVHRSMHSSNIGTIPVKSKAAFNVLENVYCNTESKWTRLEILTCILQIMHQASNVQFVLDLHAIEPLLLKMPTVEQEERKKVVSILEFVIQCSAVEAPPLGEFSALKQLLQNANDRDMVALIFQTINKIVLEKPLHKLVVFAFLFHSFLFHPFLSTCYPSSSIPFFFFPPCMCVHVCRPAFRITGVVDVLMDNITLLSKCLTKEDGSTTRGLSSTVEVKPIQTKESNLSIDKAKGDALSPLEISPIATDYTPKSPQNDAQSMILLDHHDLYELAMDILLNMLKDDDENCKLFRQKRCNFAVFTLLKSRAHSEAAAKVISNQTDEESVSDLLSALSGEKESYEYRMKMLEALLQMISNDNTTSVVIKNSWHKLSGFTALFSLLASLDSLWPNCNDQMSQLAIHLIQKSFAVIITIIRNHPRNRAHLWSSSWSSIADAIIATGVARSLHCQTIISMLFDLAMEKIASHNQQQRQCSNASNGRRLSNASKDSNETKYDFCEAEHPLFLKNSEAILIILKLLSVCSESLQLQIFEKLLALINLYIIDNNGVKQFLLKNKQLLSDVWNLYYIVVFSSFTQSACILFDVLHFALCVMSCHVLQSKGSFNTYTISIPKR</sequence>
<dbReference type="PANTHER" id="PTHR46108:SF4">
    <property type="entry name" value="BLUE CHEESE"/>
    <property type="match status" value="1"/>
</dbReference>
<feature type="compositionally biased region" description="Polar residues" evidence="2">
    <location>
        <begin position="119"/>
        <end position="147"/>
    </location>
</feature>
<dbReference type="InterPro" id="IPR051944">
    <property type="entry name" value="BEACH_domain_protein"/>
</dbReference>
<dbReference type="Proteomes" id="UP000023152">
    <property type="component" value="Unassembled WGS sequence"/>
</dbReference>
<evidence type="ECO:0000313" key="3">
    <source>
        <dbReference type="EMBL" id="ETO23301.1"/>
    </source>
</evidence>
<dbReference type="EMBL" id="ASPP01010058">
    <property type="protein sequence ID" value="ETO23301.1"/>
    <property type="molecule type" value="Genomic_DNA"/>
</dbReference>
<proteinExistence type="predicted"/>
<evidence type="ECO:0000313" key="4">
    <source>
        <dbReference type="Proteomes" id="UP000023152"/>
    </source>
</evidence>
<dbReference type="AlphaFoldDB" id="X6NBB9"/>
<keyword evidence="1" id="KW-0853">WD repeat</keyword>
<dbReference type="InterPro" id="IPR016024">
    <property type="entry name" value="ARM-type_fold"/>
</dbReference>
<accession>X6NBB9</accession>
<dbReference type="PANTHER" id="PTHR46108">
    <property type="entry name" value="BLUE CHEESE"/>
    <property type="match status" value="1"/>
</dbReference>